<evidence type="ECO:0000313" key="6">
    <source>
        <dbReference type="Proteomes" id="UP000030185"/>
    </source>
</evidence>
<keyword evidence="2" id="KW-0732">Signal</keyword>
<dbReference type="SMART" id="SM00935">
    <property type="entry name" value="OmpH"/>
    <property type="match status" value="1"/>
</dbReference>
<gene>
    <name evidence="5" type="ORF">MYP_2986</name>
</gene>
<dbReference type="AlphaFoldDB" id="A0A098LH70"/>
<reference evidence="5 6" key="1">
    <citation type="submission" date="2014-09" db="EMBL/GenBank/DDBJ databases">
        <title>Sporocytophaga myxococcoides PG-01 genome sequencing.</title>
        <authorList>
            <person name="Liu L."/>
            <person name="Gao P.J."/>
            <person name="Chen G.J."/>
            <person name="Wang L.S."/>
        </authorList>
    </citation>
    <scope>NUCLEOTIDE SEQUENCE [LARGE SCALE GENOMIC DNA]</scope>
    <source>
        <strain evidence="5 6">PG-01</strain>
    </source>
</reference>
<comment type="similarity">
    <text evidence="1">Belongs to the Skp family.</text>
</comment>
<dbReference type="InterPro" id="IPR005632">
    <property type="entry name" value="Chaperone_Skp"/>
</dbReference>
<sequence>MNNSFKIFSALFILLFLIGGVGIYLLIPKIGYINSSKVFSEFKLKKELETDLKKLELAKQRDLDSLKAELEISYNELNNSAKKSEKNINEFKVAQQQYYIREKQYNENYQRAADEYTQQVWKQLNTFIKEFGKKKGYDFVLGANGAGEIMYADENDDLTEEVLEYCNKRYDGDIK</sequence>
<dbReference type="STRING" id="153721.MYP_2986"/>
<dbReference type="InterPro" id="IPR024930">
    <property type="entry name" value="Skp_dom_sf"/>
</dbReference>
<dbReference type="Proteomes" id="UP000030185">
    <property type="component" value="Unassembled WGS sequence"/>
</dbReference>
<dbReference type="Pfam" id="PF03938">
    <property type="entry name" value="OmpH"/>
    <property type="match status" value="1"/>
</dbReference>
<keyword evidence="4" id="KW-1133">Transmembrane helix</keyword>
<name>A0A098LH70_9BACT</name>
<dbReference type="EMBL" id="BBLT01000005">
    <property type="protein sequence ID" value="GAL85757.1"/>
    <property type="molecule type" value="Genomic_DNA"/>
</dbReference>
<dbReference type="GO" id="GO:0050821">
    <property type="term" value="P:protein stabilization"/>
    <property type="evidence" value="ECO:0007669"/>
    <property type="project" value="TreeGrafter"/>
</dbReference>
<feature type="coiled-coil region" evidence="3">
    <location>
        <begin position="45"/>
        <end position="94"/>
    </location>
</feature>
<dbReference type="PANTHER" id="PTHR35089">
    <property type="entry name" value="CHAPERONE PROTEIN SKP"/>
    <property type="match status" value="1"/>
</dbReference>
<evidence type="ECO:0000256" key="1">
    <source>
        <dbReference type="ARBA" id="ARBA00009091"/>
    </source>
</evidence>
<feature type="transmembrane region" description="Helical" evidence="4">
    <location>
        <begin position="6"/>
        <end position="27"/>
    </location>
</feature>
<keyword evidence="3" id="KW-0175">Coiled coil</keyword>
<keyword evidence="4" id="KW-0472">Membrane</keyword>
<keyword evidence="4" id="KW-0812">Transmembrane</keyword>
<protein>
    <submittedName>
        <fullName evidence="5">Molecular chaperone Skp</fullName>
    </submittedName>
</protein>
<dbReference type="GO" id="GO:0005829">
    <property type="term" value="C:cytosol"/>
    <property type="evidence" value="ECO:0007669"/>
    <property type="project" value="TreeGrafter"/>
</dbReference>
<evidence type="ECO:0000256" key="4">
    <source>
        <dbReference type="SAM" id="Phobius"/>
    </source>
</evidence>
<proteinExistence type="inferred from homology"/>
<dbReference type="SUPFAM" id="SSF111384">
    <property type="entry name" value="OmpH-like"/>
    <property type="match status" value="1"/>
</dbReference>
<accession>A0A098LH70</accession>
<dbReference type="OrthoDB" id="1145062at2"/>
<dbReference type="RefSeq" id="WP_045464582.1">
    <property type="nucleotide sequence ID" value="NZ_BBLT01000005.1"/>
</dbReference>
<dbReference type="PANTHER" id="PTHR35089:SF1">
    <property type="entry name" value="CHAPERONE PROTEIN SKP"/>
    <property type="match status" value="1"/>
</dbReference>
<organism evidence="5 6">
    <name type="scientific">Sporocytophaga myxococcoides</name>
    <dbReference type="NCBI Taxonomy" id="153721"/>
    <lineage>
        <taxon>Bacteria</taxon>
        <taxon>Pseudomonadati</taxon>
        <taxon>Bacteroidota</taxon>
        <taxon>Cytophagia</taxon>
        <taxon>Cytophagales</taxon>
        <taxon>Cytophagaceae</taxon>
        <taxon>Sporocytophaga</taxon>
    </lineage>
</organism>
<evidence type="ECO:0000256" key="2">
    <source>
        <dbReference type="ARBA" id="ARBA00022729"/>
    </source>
</evidence>
<evidence type="ECO:0000313" key="5">
    <source>
        <dbReference type="EMBL" id="GAL85757.1"/>
    </source>
</evidence>
<dbReference type="GO" id="GO:0051082">
    <property type="term" value="F:unfolded protein binding"/>
    <property type="evidence" value="ECO:0007669"/>
    <property type="project" value="InterPro"/>
</dbReference>
<dbReference type="eggNOG" id="COG2825">
    <property type="taxonomic scope" value="Bacteria"/>
</dbReference>
<evidence type="ECO:0000256" key="3">
    <source>
        <dbReference type="SAM" id="Coils"/>
    </source>
</evidence>
<comment type="caution">
    <text evidence="5">The sequence shown here is derived from an EMBL/GenBank/DDBJ whole genome shotgun (WGS) entry which is preliminary data.</text>
</comment>
<dbReference type="Gene3D" id="3.30.910.20">
    <property type="entry name" value="Skp domain"/>
    <property type="match status" value="1"/>
</dbReference>
<keyword evidence="6" id="KW-1185">Reference proteome</keyword>